<reference evidence="1" key="1">
    <citation type="submission" date="2019-08" db="EMBL/GenBank/DDBJ databases">
        <title>The genome of the North American firefly Photinus pyralis.</title>
        <authorList>
            <consortium name="Photinus pyralis genome working group"/>
            <person name="Fallon T.R."/>
            <person name="Sander Lower S.E."/>
            <person name="Weng J.-K."/>
        </authorList>
    </citation>
    <scope>NUCLEOTIDE SEQUENCE</scope>
    <source>
        <strain evidence="1">TRF0915ILg1</strain>
        <tissue evidence="1">Whole body</tissue>
    </source>
</reference>
<dbReference type="EMBL" id="VTPC01000540">
    <property type="protein sequence ID" value="KAF2905430.1"/>
    <property type="molecule type" value="Genomic_DNA"/>
</dbReference>
<dbReference type="Proteomes" id="UP000801492">
    <property type="component" value="Unassembled WGS sequence"/>
</dbReference>
<protein>
    <submittedName>
        <fullName evidence="1">Uncharacterized protein</fullName>
    </submittedName>
</protein>
<sequence length="102" mass="11471">MFTDKQTRGDKLPPTRGSLLAAFKKDNFKALAWSKDDESQPIIPNPVRHDPDLLVSSEINTDGNFIFWPEMATAHYAANVIAAYEDLNINYVPKEQNVPNVP</sequence>
<comment type="caution">
    <text evidence="1">The sequence shown here is derived from an EMBL/GenBank/DDBJ whole genome shotgun (WGS) entry which is preliminary data.</text>
</comment>
<evidence type="ECO:0000313" key="2">
    <source>
        <dbReference type="Proteomes" id="UP000801492"/>
    </source>
</evidence>
<gene>
    <name evidence="1" type="ORF">ILUMI_00747</name>
</gene>
<name>A0A8K0GI43_IGNLU</name>
<organism evidence="1 2">
    <name type="scientific">Ignelater luminosus</name>
    <name type="common">Cucubano</name>
    <name type="synonym">Pyrophorus luminosus</name>
    <dbReference type="NCBI Taxonomy" id="2038154"/>
    <lineage>
        <taxon>Eukaryota</taxon>
        <taxon>Metazoa</taxon>
        <taxon>Ecdysozoa</taxon>
        <taxon>Arthropoda</taxon>
        <taxon>Hexapoda</taxon>
        <taxon>Insecta</taxon>
        <taxon>Pterygota</taxon>
        <taxon>Neoptera</taxon>
        <taxon>Endopterygota</taxon>
        <taxon>Coleoptera</taxon>
        <taxon>Polyphaga</taxon>
        <taxon>Elateriformia</taxon>
        <taxon>Elateroidea</taxon>
        <taxon>Elateridae</taxon>
        <taxon>Agrypninae</taxon>
        <taxon>Pyrophorini</taxon>
        <taxon>Ignelater</taxon>
    </lineage>
</organism>
<dbReference type="OrthoDB" id="10025891at2759"/>
<evidence type="ECO:0000313" key="1">
    <source>
        <dbReference type="EMBL" id="KAF2905430.1"/>
    </source>
</evidence>
<keyword evidence="2" id="KW-1185">Reference proteome</keyword>
<proteinExistence type="predicted"/>
<accession>A0A8K0GI43</accession>
<dbReference type="AlphaFoldDB" id="A0A8K0GI43"/>